<sequence>MAKTEVLVAVVAMAALAQLAAAVVHPVGGNGAWDTTGNYNAWSASQKFSQGDSILFTYPPSHDVLEVSKADYDACSPANAVASYTGGSSTIKLAAPGKRYFICGLPGHCAAGMKLEVTVDAATKPRHKKAVAPATAPSMPPAASSPNGEMPAVSSPTGAPAPAASGASTISMNGAKAAAAVATGMALAFFAM</sequence>
<feature type="domain" description="Phytocyanin" evidence="6">
    <location>
        <begin position="23"/>
        <end position="121"/>
    </location>
</feature>
<evidence type="ECO:0000256" key="3">
    <source>
        <dbReference type="ARBA" id="ARBA00023180"/>
    </source>
</evidence>
<feature type="chain" id="PRO_5003774820" description="Phytocyanin domain-containing protein" evidence="5">
    <location>
        <begin position="23"/>
        <end position="192"/>
    </location>
</feature>
<evidence type="ECO:0000256" key="1">
    <source>
        <dbReference type="ARBA" id="ARBA00022723"/>
    </source>
</evidence>
<dbReference type="GO" id="GO:0005886">
    <property type="term" value="C:plasma membrane"/>
    <property type="evidence" value="ECO:0007669"/>
    <property type="project" value="TreeGrafter"/>
</dbReference>
<dbReference type="KEGG" id="obr:102708633"/>
<dbReference type="InterPro" id="IPR028871">
    <property type="entry name" value="BlueCu_1_BS"/>
</dbReference>
<keyword evidence="2" id="KW-0186">Copper</keyword>
<dbReference type="PROSITE" id="PS00196">
    <property type="entry name" value="COPPER_BLUE"/>
    <property type="match status" value="1"/>
</dbReference>
<dbReference type="InterPro" id="IPR039391">
    <property type="entry name" value="Phytocyanin-like"/>
</dbReference>
<dbReference type="Proteomes" id="UP000006038">
    <property type="component" value="Chromosome 7"/>
</dbReference>
<feature type="compositionally biased region" description="Low complexity" evidence="4">
    <location>
        <begin position="132"/>
        <end position="166"/>
    </location>
</feature>
<name>J3MI07_ORYBR</name>
<dbReference type="Pfam" id="PF02298">
    <property type="entry name" value="Cu_bind_like"/>
    <property type="match status" value="1"/>
</dbReference>
<protein>
    <recommendedName>
        <fullName evidence="6">Phytocyanin domain-containing protein</fullName>
    </recommendedName>
</protein>
<dbReference type="Gene3D" id="2.60.40.420">
    <property type="entry name" value="Cupredoxins - blue copper proteins"/>
    <property type="match status" value="1"/>
</dbReference>
<evidence type="ECO:0000313" key="7">
    <source>
        <dbReference type="EnsemblPlants" id="OB07G10390.1"/>
    </source>
</evidence>
<gene>
    <name evidence="7" type="primary">LOC102708633</name>
</gene>
<dbReference type="PROSITE" id="PS51485">
    <property type="entry name" value="PHYTOCYANIN"/>
    <property type="match status" value="1"/>
</dbReference>
<accession>J3MI07</accession>
<organism evidence="7">
    <name type="scientific">Oryza brachyantha</name>
    <name type="common">malo sina</name>
    <dbReference type="NCBI Taxonomy" id="4533"/>
    <lineage>
        <taxon>Eukaryota</taxon>
        <taxon>Viridiplantae</taxon>
        <taxon>Streptophyta</taxon>
        <taxon>Embryophyta</taxon>
        <taxon>Tracheophyta</taxon>
        <taxon>Spermatophyta</taxon>
        <taxon>Magnoliopsida</taxon>
        <taxon>Liliopsida</taxon>
        <taxon>Poales</taxon>
        <taxon>Poaceae</taxon>
        <taxon>BOP clade</taxon>
        <taxon>Oryzoideae</taxon>
        <taxon>Oryzeae</taxon>
        <taxon>Oryzinae</taxon>
        <taxon>Oryza</taxon>
    </lineage>
</organism>
<dbReference type="InterPro" id="IPR003245">
    <property type="entry name" value="Phytocyanin_dom"/>
</dbReference>
<dbReference type="FunFam" id="2.60.40.420:FF:000003">
    <property type="entry name" value="Blue copper"/>
    <property type="match status" value="1"/>
</dbReference>
<feature type="signal peptide" evidence="5">
    <location>
        <begin position="1"/>
        <end position="22"/>
    </location>
</feature>
<dbReference type="EnsemblPlants" id="OB07G10390.1">
    <property type="protein sequence ID" value="OB07G10390.1"/>
    <property type="gene ID" value="OB07G10390"/>
</dbReference>
<dbReference type="CDD" id="cd04216">
    <property type="entry name" value="Phytocyanin"/>
    <property type="match status" value="1"/>
</dbReference>
<dbReference type="STRING" id="4533.J3MI07"/>
<dbReference type="Gramene" id="OB07G10390.1">
    <property type="protein sequence ID" value="OB07G10390.1"/>
    <property type="gene ID" value="OB07G10390"/>
</dbReference>
<dbReference type="PANTHER" id="PTHR33021">
    <property type="entry name" value="BLUE COPPER PROTEIN"/>
    <property type="match status" value="1"/>
</dbReference>
<dbReference type="GO" id="GO:0009055">
    <property type="term" value="F:electron transfer activity"/>
    <property type="evidence" value="ECO:0007669"/>
    <property type="project" value="InterPro"/>
</dbReference>
<evidence type="ECO:0000256" key="4">
    <source>
        <dbReference type="SAM" id="MobiDB-lite"/>
    </source>
</evidence>
<reference evidence="7" key="2">
    <citation type="submission" date="2013-04" db="UniProtKB">
        <authorList>
            <consortium name="EnsemblPlants"/>
        </authorList>
    </citation>
    <scope>IDENTIFICATION</scope>
</reference>
<evidence type="ECO:0000259" key="6">
    <source>
        <dbReference type="PROSITE" id="PS51485"/>
    </source>
</evidence>
<keyword evidence="8" id="KW-1185">Reference proteome</keyword>
<evidence type="ECO:0000256" key="5">
    <source>
        <dbReference type="SAM" id="SignalP"/>
    </source>
</evidence>
<keyword evidence="1" id="KW-0479">Metal-binding</keyword>
<feature type="region of interest" description="Disordered" evidence="4">
    <location>
        <begin position="130"/>
        <end position="166"/>
    </location>
</feature>
<dbReference type="HOGENOM" id="CLU_058719_2_1_1"/>
<dbReference type="RefSeq" id="XP_006658198.1">
    <property type="nucleotide sequence ID" value="XM_006658135.1"/>
</dbReference>
<dbReference type="eggNOG" id="ENOG502RZRN">
    <property type="taxonomic scope" value="Eukaryota"/>
</dbReference>
<keyword evidence="3" id="KW-0325">Glycoprotein</keyword>
<proteinExistence type="predicted"/>
<dbReference type="AlphaFoldDB" id="J3MI07"/>
<dbReference type="GO" id="GO:0046872">
    <property type="term" value="F:metal ion binding"/>
    <property type="evidence" value="ECO:0007669"/>
    <property type="project" value="UniProtKB-KW"/>
</dbReference>
<dbReference type="OrthoDB" id="687020at2759"/>
<dbReference type="SUPFAM" id="SSF49503">
    <property type="entry name" value="Cupredoxins"/>
    <property type="match status" value="1"/>
</dbReference>
<evidence type="ECO:0000313" key="8">
    <source>
        <dbReference type="Proteomes" id="UP000006038"/>
    </source>
</evidence>
<dbReference type="PANTHER" id="PTHR33021:SF552">
    <property type="entry name" value="OS07G0105000 PROTEIN"/>
    <property type="match status" value="1"/>
</dbReference>
<dbReference type="InterPro" id="IPR008972">
    <property type="entry name" value="Cupredoxin"/>
</dbReference>
<dbReference type="OMA" id="GGHCNVG"/>
<keyword evidence="5" id="KW-0732">Signal</keyword>
<evidence type="ECO:0000256" key="2">
    <source>
        <dbReference type="ARBA" id="ARBA00023008"/>
    </source>
</evidence>
<reference evidence="7" key="1">
    <citation type="journal article" date="2013" name="Nat. Commun.">
        <title>Whole-genome sequencing of Oryza brachyantha reveals mechanisms underlying Oryza genome evolution.</title>
        <authorList>
            <person name="Chen J."/>
            <person name="Huang Q."/>
            <person name="Gao D."/>
            <person name="Wang J."/>
            <person name="Lang Y."/>
            <person name="Liu T."/>
            <person name="Li B."/>
            <person name="Bai Z."/>
            <person name="Luis Goicoechea J."/>
            <person name="Liang C."/>
            <person name="Chen C."/>
            <person name="Zhang W."/>
            <person name="Sun S."/>
            <person name="Liao Y."/>
            <person name="Zhang X."/>
            <person name="Yang L."/>
            <person name="Song C."/>
            <person name="Wang M."/>
            <person name="Shi J."/>
            <person name="Liu G."/>
            <person name="Liu J."/>
            <person name="Zhou H."/>
            <person name="Zhou W."/>
            <person name="Yu Q."/>
            <person name="An N."/>
            <person name="Chen Y."/>
            <person name="Cai Q."/>
            <person name="Wang B."/>
            <person name="Liu B."/>
            <person name="Min J."/>
            <person name="Huang Y."/>
            <person name="Wu H."/>
            <person name="Li Z."/>
            <person name="Zhang Y."/>
            <person name="Yin Y."/>
            <person name="Song W."/>
            <person name="Jiang J."/>
            <person name="Jackson S.A."/>
            <person name="Wing R.A."/>
            <person name="Wang J."/>
            <person name="Chen M."/>
        </authorList>
    </citation>
    <scope>NUCLEOTIDE SEQUENCE [LARGE SCALE GENOMIC DNA]</scope>
    <source>
        <strain evidence="7">cv. IRGC 101232</strain>
    </source>
</reference>
<dbReference type="GeneID" id="102708633"/>